<proteinExistence type="predicted"/>
<evidence type="ECO:0000313" key="1">
    <source>
        <dbReference type="EMBL" id="WOH15306.1"/>
    </source>
</evidence>
<organism evidence="1 2">
    <name type="scientific">Daucus carota subsp. sativus</name>
    <name type="common">Carrot</name>
    <dbReference type="NCBI Taxonomy" id="79200"/>
    <lineage>
        <taxon>Eukaryota</taxon>
        <taxon>Viridiplantae</taxon>
        <taxon>Streptophyta</taxon>
        <taxon>Embryophyta</taxon>
        <taxon>Tracheophyta</taxon>
        <taxon>Spermatophyta</taxon>
        <taxon>Magnoliopsida</taxon>
        <taxon>eudicotyledons</taxon>
        <taxon>Gunneridae</taxon>
        <taxon>Pentapetalae</taxon>
        <taxon>asterids</taxon>
        <taxon>campanulids</taxon>
        <taxon>Apiales</taxon>
        <taxon>Apiaceae</taxon>
        <taxon>Apioideae</taxon>
        <taxon>Scandiceae</taxon>
        <taxon>Daucinae</taxon>
        <taxon>Daucus</taxon>
        <taxon>Daucus sect. Daucus</taxon>
    </lineage>
</organism>
<sequence length="227" mass="25157">MCSNRGMETLPLDIISLFLKSALATGFDGFFNLLKAWARSQRRHLIVKLSEDLPISSLYKFGDMGSVSDISAFHQFMNVAEEMGIGDAIVYRSCLNLFSGSGSTEASFAALADLGGRGLFLAKVANWIQKNLYRRHTSVTALHGLVDIHRDPYYCHRIVRALASIKVIYSSVESSKLVHVVEMKTCCPIHSNDGDDLFIIDCIEAELCIFCELACMLNSFVRSGWGT</sequence>
<dbReference type="Proteomes" id="UP000077755">
    <property type="component" value="Chromosome 9"/>
</dbReference>
<reference evidence="1" key="1">
    <citation type="journal article" date="2016" name="Nat. Genet.">
        <title>A high-quality carrot genome assembly provides new insights into carotenoid accumulation and asterid genome evolution.</title>
        <authorList>
            <person name="Iorizzo M."/>
            <person name="Ellison S."/>
            <person name="Senalik D."/>
            <person name="Zeng P."/>
            <person name="Satapoomin P."/>
            <person name="Huang J."/>
            <person name="Bowman M."/>
            <person name="Iovene M."/>
            <person name="Sanseverino W."/>
            <person name="Cavagnaro P."/>
            <person name="Yildiz M."/>
            <person name="Macko-Podgorni A."/>
            <person name="Moranska E."/>
            <person name="Grzebelus E."/>
            <person name="Grzebelus D."/>
            <person name="Ashrafi H."/>
            <person name="Zheng Z."/>
            <person name="Cheng S."/>
            <person name="Spooner D."/>
            <person name="Van Deynze A."/>
            <person name="Simon P."/>
        </authorList>
    </citation>
    <scope>NUCLEOTIDE SEQUENCE</scope>
    <source>
        <tissue evidence="1">Leaf</tissue>
    </source>
</reference>
<accession>A0A175YBB3</accession>
<dbReference type="Gramene" id="KZM80795">
    <property type="protein sequence ID" value="KZM80795"/>
    <property type="gene ID" value="DCAR_031591"/>
</dbReference>
<protein>
    <submittedName>
        <fullName evidence="1">Uncharacterized protein</fullName>
    </submittedName>
</protein>
<evidence type="ECO:0000313" key="2">
    <source>
        <dbReference type="Proteomes" id="UP000077755"/>
    </source>
</evidence>
<keyword evidence="2" id="KW-1185">Reference proteome</keyword>
<dbReference type="AlphaFoldDB" id="A0A175YBB3"/>
<gene>
    <name evidence="1" type="ORF">DCAR_0934843</name>
</gene>
<name>A0A175YBB3_DAUCS</name>
<reference evidence="1" key="2">
    <citation type="submission" date="2022-03" db="EMBL/GenBank/DDBJ databases">
        <title>Draft title - Genomic analysis of global carrot germplasm unveils the trajectory of domestication and the origin of high carotenoid orange carrot.</title>
        <authorList>
            <person name="Iorizzo M."/>
            <person name="Ellison S."/>
            <person name="Senalik D."/>
            <person name="Macko-Podgorni A."/>
            <person name="Grzebelus D."/>
            <person name="Bostan H."/>
            <person name="Rolling W."/>
            <person name="Curaba J."/>
            <person name="Simon P."/>
        </authorList>
    </citation>
    <scope>NUCLEOTIDE SEQUENCE</scope>
    <source>
        <tissue evidence="1">Leaf</tissue>
    </source>
</reference>
<dbReference type="EMBL" id="CP093351">
    <property type="protein sequence ID" value="WOH15306.1"/>
    <property type="molecule type" value="Genomic_DNA"/>
</dbReference>